<evidence type="ECO:0000313" key="11">
    <source>
        <dbReference type="EMBL" id="KLJ13332.1"/>
    </source>
</evidence>
<evidence type="ECO:0000256" key="8">
    <source>
        <dbReference type="ARBA" id="ARBA00049299"/>
    </source>
</evidence>
<organism evidence="11 12">
    <name type="scientific">Blastomyces silverae</name>
    <dbReference type="NCBI Taxonomy" id="2060906"/>
    <lineage>
        <taxon>Eukaryota</taxon>
        <taxon>Fungi</taxon>
        <taxon>Dikarya</taxon>
        <taxon>Ascomycota</taxon>
        <taxon>Pezizomycotina</taxon>
        <taxon>Eurotiomycetes</taxon>
        <taxon>Eurotiomycetidae</taxon>
        <taxon>Onygenales</taxon>
        <taxon>Ajellomycetaceae</taxon>
        <taxon>Blastomyces</taxon>
    </lineage>
</organism>
<dbReference type="SMART" id="SM00220">
    <property type="entry name" value="S_TKc"/>
    <property type="match status" value="1"/>
</dbReference>
<comment type="caution">
    <text evidence="11">The sequence shown here is derived from an EMBL/GenBank/DDBJ whole genome shotgun (WGS) entry which is preliminary data.</text>
</comment>
<evidence type="ECO:0000256" key="3">
    <source>
        <dbReference type="ARBA" id="ARBA00022777"/>
    </source>
</evidence>
<dbReference type="Gene3D" id="1.10.510.10">
    <property type="entry name" value="Transferase(Phosphotransferase) domain 1"/>
    <property type="match status" value="1"/>
</dbReference>
<keyword evidence="2" id="KW-0547">Nucleotide-binding</keyword>
<dbReference type="EC" id="2.7.12.2" evidence="6"/>
<evidence type="ECO:0000256" key="9">
    <source>
        <dbReference type="ARBA" id="ARBA00051693"/>
    </source>
</evidence>
<sequence length="260" mass="29543">MTEQQHILNNASPVKHWDPDPPDMAWADVIAAIDPRPLSCSMNSQIYKFKHERKAYKGGASQREFDLMMEAGDCAVKVHGRSLWRDKKEEIGMSGIIMDLETPFDPKSVGDSQRKHLMDQIISVLRELHRKGIIHGDVKPANFLLCADGQLRLCDFGDAMRVGEDPSNWGGLTTTNYISPHRTRNWPDGADPPPTIEDDLYGLGLSLWELYTRKTPFEGWYEDDIMYTLQRGETVDVDEVKDEDVKSVICNYLRYGGAKI</sequence>
<dbReference type="Pfam" id="PF00069">
    <property type="entry name" value="Pkinase"/>
    <property type="match status" value="1"/>
</dbReference>
<comment type="catalytic activity">
    <reaction evidence="9">
        <text>L-tyrosyl-[protein] + ATP = O-phospho-L-tyrosyl-[protein] + ADP + H(+)</text>
        <dbReference type="Rhea" id="RHEA:10596"/>
        <dbReference type="Rhea" id="RHEA-COMP:10136"/>
        <dbReference type="Rhea" id="RHEA-COMP:20101"/>
        <dbReference type="ChEBI" id="CHEBI:15378"/>
        <dbReference type="ChEBI" id="CHEBI:30616"/>
        <dbReference type="ChEBI" id="CHEBI:46858"/>
        <dbReference type="ChEBI" id="CHEBI:61978"/>
        <dbReference type="ChEBI" id="CHEBI:456216"/>
        <dbReference type="EC" id="2.7.12.2"/>
    </reaction>
</comment>
<keyword evidence="3" id="KW-0418">Kinase</keyword>
<keyword evidence="4" id="KW-0067">ATP-binding</keyword>
<dbReference type="GO" id="GO:0004708">
    <property type="term" value="F:MAP kinase kinase activity"/>
    <property type="evidence" value="ECO:0007669"/>
    <property type="project" value="UniProtKB-EC"/>
</dbReference>
<keyword evidence="12" id="KW-1185">Reference proteome</keyword>
<dbReference type="InterPro" id="IPR008271">
    <property type="entry name" value="Ser/Thr_kinase_AS"/>
</dbReference>
<evidence type="ECO:0000313" key="12">
    <source>
        <dbReference type="Proteomes" id="UP000053573"/>
    </source>
</evidence>
<protein>
    <recommendedName>
        <fullName evidence="6">mitogen-activated protein kinase kinase</fullName>
        <ecNumber evidence="6">2.7.12.2</ecNumber>
    </recommendedName>
</protein>
<proteinExistence type="inferred from homology"/>
<comment type="catalytic activity">
    <reaction evidence="8">
        <text>L-threonyl-[protein] + ATP = O-phospho-L-threonyl-[protein] + ADP + H(+)</text>
        <dbReference type="Rhea" id="RHEA:46608"/>
        <dbReference type="Rhea" id="RHEA-COMP:11060"/>
        <dbReference type="Rhea" id="RHEA-COMP:11605"/>
        <dbReference type="ChEBI" id="CHEBI:15378"/>
        <dbReference type="ChEBI" id="CHEBI:30013"/>
        <dbReference type="ChEBI" id="CHEBI:30616"/>
        <dbReference type="ChEBI" id="CHEBI:61977"/>
        <dbReference type="ChEBI" id="CHEBI:456216"/>
        <dbReference type="EC" id="2.7.12.2"/>
    </reaction>
</comment>
<evidence type="ECO:0000256" key="4">
    <source>
        <dbReference type="ARBA" id="ARBA00022840"/>
    </source>
</evidence>
<comment type="similarity">
    <text evidence="5">Belongs to the protein kinase superfamily. STE Ser/Thr protein kinase family. MAP kinase kinase subfamily.</text>
</comment>
<dbReference type="SUPFAM" id="SSF56112">
    <property type="entry name" value="Protein kinase-like (PK-like)"/>
    <property type="match status" value="1"/>
</dbReference>
<evidence type="ECO:0000256" key="6">
    <source>
        <dbReference type="ARBA" id="ARBA00038999"/>
    </source>
</evidence>
<evidence type="ECO:0000256" key="7">
    <source>
        <dbReference type="ARBA" id="ARBA00049014"/>
    </source>
</evidence>
<evidence type="ECO:0000256" key="5">
    <source>
        <dbReference type="ARBA" id="ARBA00038035"/>
    </source>
</evidence>
<dbReference type="PROSITE" id="PS50011">
    <property type="entry name" value="PROTEIN_KINASE_DOM"/>
    <property type="match status" value="1"/>
</dbReference>
<dbReference type="GO" id="GO:0005524">
    <property type="term" value="F:ATP binding"/>
    <property type="evidence" value="ECO:0007669"/>
    <property type="project" value="UniProtKB-KW"/>
</dbReference>
<evidence type="ECO:0000259" key="10">
    <source>
        <dbReference type="PROSITE" id="PS50011"/>
    </source>
</evidence>
<dbReference type="EMBL" id="LDEV01000395">
    <property type="protein sequence ID" value="KLJ13332.1"/>
    <property type="molecule type" value="Genomic_DNA"/>
</dbReference>
<keyword evidence="1" id="KW-0808">Transferase</keyword>
<evidence type="ECO:0000256" key="2">
    <source>
        <dbReference type="ARBA" id="ARBA00022741"/>
    </source>
</evidence>
<dbReference type="PROSITE" id="PS00108">
    <property type="entry name" value="PROTEIN_KINASE_ST"/>
    <property type="match status" value="1"/>
</dbReference>
<dbReference type="PANTHER" id="PTHR48013:SF9">
    <property type="entry name" value="DUAL SPECIFICITY MITOGEN-ACTIVATED PROTEIN KINASE KINASE 5"/>
    <property type="match status" value="1"/>
</dbReference>
<dbReference type="PANTHER" id="PTHR48013">
    <property type="entry name" value="DUAL SPECIFICITY MITOGEN-ACTIVATED PROTEIN KINASE KINASE 5-RELATED"/>
    <property type="match status" value="1"/>
</dbReference>
<comment type="catalytic activity">
    <reaction evidence="7">
        <text>L-seryl-[protein] + ATP = O-phospho-L-seryl-[protein] + ADP + H(+)</text>
        <dbReference type="Rhea" id="RHEA:17989"/>
        <dbReference type="Rhea" id="RHEA-COMP:9863"/>
        <dbReference type="Rhea" id="RHEA-COMP:11604"/>
        <dbReference type="ChEBI" id="CHEBI:15378"/>
        <dbReference type="ChEBI" id="CHEBI:29999"/>
        <dbReference type="ChEBI" id="CHEBI:30616"/>
        <dbReference type="ChEBI" id="CHEBI:83421"/>
        <dbReference type="ChEBI" id="CHEBI:456216"/>
        <dbReference type="EC" id="2.7.12.2"/>
    </reaction>
</comment>
<accession>A0A0H1BQM9</accession>
<dbReference type="InterPro" id="IPR011009">
    <property type="entry name" value="Kinase-like_dom_sf"/>
</dbReference>
<gene>
    <name evidence="11" type="ORF">EMPG_11706</name>
</gene>
<dbReference type="OrthoDB" id="4201751at2759"/>
<name>A0A0H1BQM9_9EURO</name>
<dbReference type="STRING" id="2060906.A0A0H1BQM9"/>
<dbReference type="Proteomes" id="UP000053573">
    <property type="component" value="Unassembled WGS sequence"/>
</dbReference>
<reference evidence="12" key="1">
    <citation type="journal article" date="2015" name="PLoS Genet.">
        <title>The dynamic genome and transcriptome of the human fungal pathogen Blastomyces and close relative Emmonsia.</title>
        <authorList>
            <person name="Munoz J.F."/>
            <person name="Gauthier G.M."/>
            <person name="Desjardins C.A."/>
            <person name="Gallo J.E."/>
            <person name="Holder J."/>
            <person name="Sullivan T.D."/>
            <person name="Marty A.J."/>
            <person name="Carmen J.C."/>
            <person name="Chen Z."/>
            <person name="Ding L."/>
            <person name="Gujja S."/>
            <person name="Magrini V."/>
            <person name="Misas E."/>
            <person name="Mitreva M."/>
            <person name="Priest M."/>
            <person name="Saif S."/>
            <person name="Whiston E.A."/>
            <person name="Young S."/>
            <person name="Zeng Q."/>
            <person name="Goldman W.E."/>
            <person name="Mardis E.R."/>
            <person name="Taylor J.W."/>
            <person name="McEwen J.G."/>
            <person name="Clay O.K."/>
            <person name="Klein B.S."/>
            <person name="Cuomo C.A."/>
        </authorList>
    </citation>
    <scope>NUCLEOTIDE SEQUENCE [LARGE SCALE GENOMIC DNA]</scope>
    <source>
        <strain evidence="12">UAMH 139</strain>
    </source>
</reference>
<feature type="domain" description="Protein kinase" evidence="10">
    <location>
        <begin position="1"/>
        <end position="260"/>
    </location>
</feature>
<evidence type="ECO:0000256" key="1">
    <source>
        <dbReference type="ARBA" id="ARBA00022679"/>
    </source>
</evidence>
<dbReference type="InterPro" id="IPR000719">
    <property type="entry name" value="Prot_kinase_dom"/>
</dbReference>
<dbReference type="AlphaFoldDB" id="A0A0H1BQM9"/>